<protein>
    <submittedName>
        <fullName evidence="2">Uncharacterized protein</fullName>
    </submittedName>
</protein>
<accession>A0A7S4V4X1</accession>
<organism evidence="2">
    <name type="scientific">Alexandrium monilatum</name>
    <dbReference type="NCBI Taxonomy" id="311494"/>
    <lineage>
        <taxon>Eukaryota</taxon>
        <taxon>Sar</taxon>
        <taxon>Alveolata</taxon>
        <taxon>Dinophyceae</taxon>
        <taxon>Gonyaulacales</taxon>
        <taxon>Pyrocystaceae</taxon>
        <taxon>Alexandrium</taxon>
    </lineage>
</organism>
<evidence type="ECO:0000313" key="2">
    <source>
        <dbReference type="EMBL" id="CAE4607951.1"/>
    </source>
</evidence>
<dbReference type="EMBL" id="HBNR01046447">
    <property type="protein sequence ID" value="CAE4607951.1"/>
    <property type="molecule type" value="Transcribed_RNA"/>
</dbReference>
<evidence type="ECO:0000256" key="1">
    <source>
        <dbReference type="SAM" id="MobiDB-lite"/>
    </source>
</evidence>
<gene>
    <name evidence="2" type="ORF">AMON00008_LOCUS32330</name>
</gene>
<proteinExistence type="predicted"/>
<reference evidence="2" key="1">
    <citation type="submission" date="2021-01" db="EMBL/GenBank/DDBJ databases">
        <authorList>
            <person name="Corre E."/>
            <person name="Pelletier E."/>
            <person name="Niang G."/>
            <person name="Scheremetjew M."/>
            <person name="Finn R."/>
            <person name="Kale V."/>
            <person name="Holt S."/>
            <person name="Cochrane G."/>
            <person name="Meng A."/>
            <person name="Brown T."/>
            <person name="Cohen L."/>
        </authorList>
    </citation>
    <scope>NUCLEOTIDE SEQUENCE</scope>
    <source>
        <strain evidence="2">CCMP3105</strain>
    </source>
</reference>
<dbReference type="AlphaFoldDB" id="A0A7S4V4X1"/>
<sequence>MPAGRGLHRGPGPWSPQTEAFGGQAFPRSGPTNLDLECKESLQKILKPCHYPVIVPWMKAAGTEAKRDMVSLARHASGVSTECVDPVTTFKASREPALVNPNGRPKLVKAVHVTADRAQHDMLRNRSQSDQRDEALQEKRRFFSTFHPIPSRDTVSDFYRLAEVPVARDPTMQVLTEHARRKLHNWQLRGPEQSRESAAQVMRSLRSLSQAIARLPTYAEHSVQHEGGEALTGSLFEFSKTVPKGHRTLKAPSVPLRHSSSSPAVLQPLIDPEDLSAVTRPGGYLVNHADSAPLQLLKNKQRAMTSKIPMNGGRQDWSTSAQVVGGFRGLHARF</sequence>
<feature type="region of interest" description="Disordered" evidence="1">
    <location>
        <begin position="1"/>
        <end position="23"/>
    </location>
</feature>
<name>A0A7S4V4X1_9DINO</name>